<dbReference type="Gene3D" id="3.40.140.10">
    <property type="entry name" value="Cytidine Deaminase, domain 2"/>
    <property type="match status" value="1"/>
</dbReference>
<evidence type="ECO:0000313" key="6">
    <source>
        <dbReference type="Proteomes" id="UP001206595"/>
    </source>
</evidence>
<dbReference type="GeneID" id="75913265"/>
<accession>A0AAD5HGH0</accession>
<reference evidence="5" key="1">
    <citation type="submission" date="2021-06" db="EMBL/GenBank/DDBJ databases">
        <authorList>
            <consortium name="DOE Joint Genome Institute"/>
            <person name="Mondo S.J."/>
            <person name="Amses K.R."/>
            <person name="Simmons D.R."/>
            <person name="Longcore J.E."/>
            <person name="Seto K."/>
            <person name="Alves G.H."/>
            <person name="Bonds A.E."/>
            <person name="Quandt C.A."/>
            <person name="Davis W.J."/>
            <person name="Chang Y."/>
            <person name="Letcher P.M."/>
            <person name="Powell M.J."/>
            <person name="Kuo A."/>
            <person name="Labutti K."/>
            <person name="Pangilinan J."/>
            <person name="Andreopoulos W."/>
            <person name="Tritt A."/>
            <person name="Riley R."/>
            <person name="Hundley H."/>
            <person name="Johnson J."/>
            <person name="Lipzen A."/>
            <person name="Barry K."/>
            <person name="Berbee M.L."/>
            <person name="Buchler N.E."/>
            <person name="Grigoriev I.V."/>
            <person name="Spatafora J.W."/>
            <person name="Stajich J.E."/>
            <person name="James T.Y."/>
        </authorList>
    </citation>
    <scope>NUCLEOTIDE SEQUENCE</scope>
    <source>
        <strain evidence="5">AG</strain>
    </source>
</reference>
<evidence type="ECO:0000256" key="2">
    <source>
        <dbReference type="ARBA" id="ARBA00038160"/>
    </source>
</evidence>
<dbReference type="GO" id="GO:0005634">
    <property type="term" value="C:nucleus"/>
    <property type="evidence" value="ECO:0007669"/>
    <property type="project" value="TreeGrafter"/>
</dbReference>
<dbReference type="SUPFAM" id="SSF53927">
    <property type="entry name" value="Cytidine deaminase-like"/>
    <property type="match status" value="1"/>
</dbReference>
<dbReference type="PANTHER" id="PTHR11079">
    <property type="entry name" value="CYTOSINE DEAMINASE FAMILY MEMBER"/>
    <property type="match status" value="1"/>
</dbReference>
<feature type="domain" description="CMP/dCMP-type deaminase" evidence="4">
    <location>
        <begin position="149"/>
        <end position="315"/>
    </location>
</feature>
<feature type="region of interest" description="Disordered" evidence="3">
    <location>
        <begin position="216"/>
        <end position="246"/>
    </location>
</feature>
<dbReference type="PANTHER" id="PTHR11079:SF156">
    <property type="entry name" value="INACTIVE TRNA-SPECIFIC ADENOSINE DEAMINASE-LIKE PROTEIN 3-RELATED"/>
    <property type="match status" value="1"/>
</dbReference>
<dbReference type="PROSITE" id="PS51747">
    <property type="entry name" value="CYT_DCMP_DEAMINASES_2"/>
    <property type="match status" value="1"/>
</dbReference>
<dbReference type="CDD" id="cd01285">
    <property type="entry name" value="nucleoside_deaminase"/>
    <property type="match status" value="1"/>
</dbReference>
<dbReference type="InterPro" id="IPR016193">
    <property type="entry name" value="Cytidine_deaminase-like"/>
</dbReference>
<gene>
    <name evidence="5" type="ORF">K450DRAFT_234444</name>
</gene>
<keyword evidence="1" id="KW-0819">tRNA processing</keyword>
<name>A0AAD5HGH0_UMBRA</name>
<dbReference type="GO" id="GO:0005737">
    <property type="term" value="C:cytoplasm"/>
    <property type="evidence" value="ECO:0007669"/>
    <property type="project" value="TreeGrafter"/>
</dbReference>
<protein>
    <recommendedName>
        <fullName evidence="4">CMP/dCMP-type deaminase domain-containing protein</fullName>
    </recommendedName>
</protein>
<comment type="similarity">
    <text evidence="2">Belongs to the cytidine and deoxycytidylate deaminase family. ADAT3 subfamily.</text>
</comment>
<evidence type="ECO:0000259" key="4">
    <source>
        <dbReference type="PROSITE" id="PS51747"/>
    </source>
</evidence>
<dbReference type="GO" id="GO:0052717">
    <property type="term" value="F:tRNA-specific adenosine-34 deaminase activity"/>
    <property type="evidence" value="ECO:0007669"/>
    <property type="project" value="TreeGrafter"/>
</dbReference>
<dbReference type="Pfam" id="PF00383">
    <property type="entry name" value="dCMP_cyt_deam_1"/>
    <property type="match status" value="1"/>
</dbReference>
<evidence type="ECO:0000256" key="1">
    <source>
        <dbReference type="ARBA" id="ARBA00022694"/>
    </source>
</evidence>
<dbReference type="GO" id="GO:0008033">
    <property type="term" value="P:tRNA processing"/>
    <property type="evidence" value="ECO:0007669"/>
    <property type="project" value="UniProtKB-KW"/>
</dbReference>
<evidence type="ECO:0000256" key="3">
    <source>
        <dbReference type="SAM" id="MobiDB-lite"/>
    </source>
</evidence>
<keyword evidence="6" id="KW-1185">Reference proteome</keyword>
<evidence type="ECO:0000313" key="5">
    <source>
        <dbReference type="EMBL" id="KAI8581058.1"/>
    </source>
</evidence>
<reference evidence="5" key="2">
    <citation type="journal article" date="2022" name="Proc. Natl. Acad. Sci. U.S.A.">
        <title>Diploid-dominant life cycles characterize the early evolution of Fungi.</title>
        <authorList>
            <person name="Amses K.R."/>
            <person name="Simmons D.R."/>
            <person name="Longcore J.E."/>
            <person name="Mondo S.J."/>
            <person name="Seto K."/>
            <person name="Jeronimo G.H."/>
            <person name="Bonds A.E."/>
            <person name="Quandt C.A."/>
            <person name="Davis W.J."/>
            <person name="Chang Y."/>
            <person name="Federici B.A."/>
            <person name="Kuo A."/>
            <person name="LaButti K."/>
            <person name="Pangilinan J."/>
            <person name="Andreopoulos W."/>
            <person name="Tritt A."/>
            <person name="Riley R."/>
            <person name="Hundley H."/>
            <person name="Johnson J."/>
            <person name="Lipzen A."/>
            <person name="Barry K."/>
            <person name="Lang B.F."/>
            <person name="Cuomo C.A."/>
            <person name="Buchler N.E."/>
            <person name="Grigoriev I.V."/>
            <person name="Spatafora J.W."/>
            <person name="Stajich J.E."/>
            <person name="James T.Y."/>
        </authorList>
    </citation>
    <scope>NUCLEOTIDE SEQUENCE</scope>
    <source>
        <strain evidence="5">AG</strain>
    </source>
</reference>
<sequence length="344" mass="39178">MNVDKSLWPFQQVLSDEESRDLGTQSVYITDIDPKKTTILLKFIQRQWPQQQGLEHCKRIRKNLLPEGRITLSVLLCPTSAMGEEELERLLNEFNVGDNAFDRSPVQAISVPLYAPLNRTQFESCKHLWPIIYREDTRLDPKFNESQINDITTHMQALITKSQNSLSGELPVFARVVDPSNNRIIAEGSDTRAADKHPLHHAVMNCIDNVALSERDRRQSHKRKLNQTDSLSEEDPDVSSRDSTPNLEETVEKVAYLCTGFDIYTTHEPCTMCSMALLHSRIGRVFYHKPSRTGALGTVYKIHSHKSLNHHFKVFGDVLRRDLSQAEATDPYLQLGNDGNEVDA</sequence>
<dbReference type="EMBL" id="MU620908">
    <property type="protein sequence ID" value="KAI8581058.1"/>
    <property type="molecule type" value="Genomic_DNA"/>
</dbReference>
<dbReference type="RefSeq" id="XP_051446062.1">
    <property type="nucleotide sequence ID" value="XM_051587920.1"/>
</dbReference>
<dbReference type="Proteomes" id="UP001206595">
    <property type="component" value="Unassembled WGS sequence"/>
</dbReference>
<organism evidence="5 6">
    <name type="scientific">Umbelopsis ramanniana AG</name>
    <dbReference type="NCBI Taxonomy" id="1314678"/>
    <lineage>
        <taxon>Eukaryota</taxon>
        <taxon>Fungi</taxon>
        <taxon>Fungi incertae sedis</taxon>
        <taxon>Mucoromycota</taxon>
        <taxon>Mucoromycotina</taxon>
        <taxon>Umbelopsidomycetes</taxon>
        <taxon>Umbelopsidales</taxon>
        <taxon>Umbelopsidaceae</taxon>
        <taxon>Umbelopsis</taxon>
    </lineage>
</organism>
<comment type="caution">
    <text evidence="5">The sequence shown here is derived from an EMBL/GenBank/DDBJ whole genome shotgun (WGS) entry which is preliminary data.</text>
</comment>
<dbReference type="InterPro" id="IPR002125">
    <property type="entry name" value="CMP_dCMP_dom"/>
</dbReference>
<proteinExistence type="inferred from homology"/>
<dbReference type="AlphaFoldDB" id="A0AAD5HGH0"/>